<dbReference type="SUPFAM" id="SSF48371">
    <property type="entry name" value="ARM repeat"/>
    <property type="match status" value="2"/>
</dbReference>
<gene>
    <name evidence="2" type="ORF">TIFTF001_011771</name>
</gene>
<dbReference type="PANTHER" id="PTHR16212">
    <property type="entry name" value="FOCADHESIN FAMILY MEMBER"/>
    <property type="match status" value="1"/>
</dbReference>
<dbReference type="PANTHER" id="PTHR16212:SF4">
    <property type="entry name" value="FOCADHESIN"/>
    <property type="match status" value="1"/>
</dbReference>
<name>A0AA88D119_FICCA</name>
<evidence type="ECO:0000313" key="2">
    <source>
        <dbReference type="EMBL" id="GMN42563.1"/>
    </source>
</evidence>
<organism evidence="2 3">
    <name type="scientific">Ficus carica</name>
    <name type="common">Common fig</name>
    <dbReference type="NCBI Taxonomy" id="3494"/>
    <lineage>
        <taxon>Eukaryota</taxon>
        <taxon>Viridiplantae</taxon>
        <taxon>Streptophyta</taxon>
        <taxon>Embryophyta</taxon>
        <taxon>Tracheophyta</taxon>
        <taxon>Spermatophyta</taxon>
        <taxon>Magnoliopsida</taxon>
        <taxon>eudicotyledons</taxon>
        <taxon>Gunneridae</taxon>
        <taxon>Pentapetalae</taxon>
        <taxon>rosids</taxon>
        <taxon>fabids</taxon>
        <taxon>Rosales</taxon>
        <taxon>Moraceae</taxon>
        <taxon>Ficeae</taxon>
        <taxon>Ficus</taxon>
    </lineage>
</organism>
<proteinExistence type="predicted"/>
<protein>
    <recommendedName>
        <fullName evidence="1">DUF3730 domain-containing protein</fullName>
    </recommendedName>
</protein>
<dbReference type="Proteomes" id="UP001187192">
    <property type="component" value="Unassembled WGS sequence"/>
</dbReference>
<reference evidence="2" key="1">
    <citation type="submission" date="2023-07" db="EMBL/GenBank/DDBJ databases">
        <title>draft genome sequence of fig (Ficus carica).</title>
        <authorList>
            <person name="Takahashi T."/>
            <person name="Nishimura K."/>
        </authorList>
    </citation>
    <scope>NUCLEOTIDE SEQUENCE</scope>
</reference>
<evidence type="ECO:0000313" key="3">
    <source>
        <dbReference type="Proteomes" id="UP001187192"/>
    </source>
</evidence>
<accession>A0AA88D119</accession>
<comment type="caution">
    <text evidence="2">The sequence shown here is derived from an EMBL/GenBank/DDBJ whole genome shotgun (WGS) entry which is preliminary data.</text>
</comment>
<dbReference type="Pfam" id="PF12530">
    <property type="entry name" value="DUF3730"/>
    <property type="match status" value="2"/>
</dbReference>
<feature type="domain" description="DUF3730" evidence="1">
    <location>
        <begin position="534"/>
        <end position="759"/>
    </location>
</feature>
<evidence type="ECO:0000259" key="1">
    <source>
        <dbReference type="Pfam" id="PF12530"/>
    </source>
</evidence>
<dbReference type="InterPro" id="IPR022542">
    <property type="entry name" value="FOCAD/RST1_DUF3730"/>
</dbReference>
<sequence>MDSYSPLLEKLRVSQPSLQKFAVVTIFSKLRSAPKYLDSDSDPGREAINQCLHSASPAVVDQSVRELCRLVADARMDVSRGLLELHSALEGCEPRFVDLFVKALGFLVRLGFQKHSRKWRSGSTETHPFVKVLSSRSEVQSELVQQVLLLMAHNKQLGMIEVCEFLRPFLNYSILRIPFSDSSSSMFARNLISSMASLCCSLSLESIPVLKLLTEVLNYIPCKNPEDSRNFINFVENIVDAHVVVLRHLAGKGTIIAGGQLCSLELLETILSVGSSHRSFFWIEPIAELSRRLLCVQKDLGFEYLPKLSSAILSLFVILVQTELEHEHLSILKLLHFLLTWKYGNEPLVGGISYTLSEEVLLIFPVISLLSSPSKSVKGAATDLLIMLERILGGPFASAKINQSKERQFPPISTLGTLVSRLFQNQWFQDQYSSSSLFLSFASSGEVDGKELHTVPRSWASQLRRYCLSIVDRRKSLLPLSPSQQIFVSEMPLLLSAIAGVLLMHQSLGSISVDTLTAIAMMDPKTGTQFLLAILFYNNVFTKKDVYGQNMLLKLLGMLPALASNSWMIPLIVQTILPMLQKDSKPTLHATAIRLLCQTWEMNDRAFGSLQGVLLPKGLTEFKSDRNVCISIASSIRDVCRKNPDRGVDLILSVSACIESRDPIIQALGFQSLAHLCEADVIDFYTAWDVISKHVLDYYTDSILAHSICLLLRWGAMDAEAYPEASKDVLQILWCISTSTFPDRECQWEKARVSALEALVQYEVSHVEQQLPDFKKLFTELLFSETNLHVLRAMEELQVKIITYEHITRRRLRKEKAVAGNKVEKLLDVFPQVIFFSGKGNNAKDLAGAALLCLSFTPKDGNDRRTSKGLSAVHSEYEKALLELATSLQLSRNVFIAHISLQSWKAFMHRWLRADILFFDAKAPSISLDEITKAANDILKRMIHIAKDAIPRSSENIALAIGALCAVLPPSVHTLKSAASKFLLTWLFQHEHEHRQWSAAISLGLISSCLHVTDHLQKFQNITGLLEVLRNTKSTLVKGACGVGLGFSCQDLLTRVDVADNSDLDEETEKTSEADLLGKIVGTLSLTICQFTQSSFDIVESLSAYFPPNTYSIDANMDAEPSHENSDDLEEDIWGVAGVVLGLARCIGPMYRAGLHDAVLKIKRLIMSWIPHVNQLKYSDPNSERSEIILSVGSCLALPSVVAFCQRVEMMDVNEVNQLMNGYRELVSELVSVKRSGIFCQSLLMASCIGAGSLLACILDEGVHSIEVQSVKVLLELFRKCYSNPYPPLVSLGGMLGVVNAVGANAGIFLQMHPQTIKLHAGYANKESNHVNGPLLSSPISESHLTSLLQEIFLIAQNSDDRQLQQYAAWAVSFLRSQLWSKENLNLNVGFKAEMDGSKSSQNFADDSAVMKLSSWLFHLNISETGSSSCISTVVTVLRCLSEAPRLPSFDWGAIVRRCMRFEAQAAELLLPDSAYRKGALREECTKFSLAHANQFDPLLNFLDELSDLPRFRTLELNLQSYLLIHIADLVKVFSGSRLEKLFDDVTIFLSSLTSYHAYDTDKKSMLRSCCWKGLFQCIDEASIDSLEYVSHIEKCMEVLFSLLPALQSDMTTGVGQVNYSEECSVAVRCLAKARQSWLMDFLEVVFFKSTWDLLIEVVAALQHVEGSVRRQWLIDAVEISCVATYPSTALQFLGLLAGSRSKYMPLLILERQSVLSDLPLTLSSLLAESSWRDIAESVASNLWASTERIYNWATHITRGEDITEMQSIDESENEMAGFLLRVMHRTCLYLKDYLPLEKQLKLASMVVD</sequence>
<feature type="domain" description="DUF3730" evidence="1">
    <location>
        <begin position="82"/>
        <end position="347"/>
    </location>
</feature>
<keyword evidence="3" id="KW-1185">Reference proteome</keyword>
<dbReference type="InterPro" id="IPR016024">
    <property type="entry name" value="ARM-type_fold"/>
</dbReference>
<dbReference type="InterPro" id="IPR045163">
    <property type="entry name" value="Focadhesin/RST1"/>
</dbReference>
<dbReference type="GO" id="GO:0060147">
    <property type="term" value="P:regulation of post-transcriptional gene silencing"/>
    <property type="evidence" value="ECO:0007669"/>
    <property type="project" value="InterPro"/>
</dbReference>
<dbReference type="EMBL" id="BTGU01000014">
    <property type="protein sequence ID" value="GMN42563.1"/>
    <property type="molecule type" value="Genomic_DNA"/>
</dbReference>